<feature type="domain" description="Nuclear receptor" evidence="11">
    <location>
        <begin position="623"/>
        <end position="698"/>
    </location>
</feature>
<keyword evidence="7" id="KW-0804">Transcription</keyword>
<dbReference type="AlphaFoldDB" id="A0AAW2I2K0"/>
<feature type="region of interest" description="Disordered" evidence="10">
    <location>
        <begin position="329"/>
        <end position="387"/>
    </location>
</feature>
<dbReference type="InterPro" id="IPR035500">
    <property type="entry name" value="NHR-like_dom_sf"/>
</dbReference>
<dbReference type="PANTHER" id="PTHR48092">
    <property type="entry name" value="KNIRPS-RELATED PROTEIN-RELATED"/>
    <property type="match status" value="1"/>
</dbReference>
<dbReference type="SUPFAM" id="SSF57716">
    <property type="entry name" value="Glucocorticoid receptor-like (DNA-binding domain)"/>
    <property type="match status" value="1"/>
</dbReference>
<dbReference type="InterPro" id="IPR000536">
    <property type="entry name" value="Nucl_hrmn_rcpt_lig-bd"/>
</dbReference>
<dbReference type="GO" id="GO:0005634">
    <property type="term" value="C:nucleus"/>
    <property type="evidence" value="ECO:0007669"/>
    <property type="project" value="UniProtKB-SubCell"/>
</dbReference>
<dbReference type="FunFam" id="1.10.565.10:FF:000034">
    <property type="entry name" value="Hormone receptor 4, isoform J"/>
    <property type="match status" value="1"/>
</dbReference>
<feature type="compositionally biased region" description="Polar residues" evidence="10">
    <location>
        <begin position="159"/>
        <end position="169"/>
    </location>
</feature>
<dbReference type="GO" id="GO:0006357">
    <property type="term" value="P:regulation of transcription by RNA polymerase II"/>
    <property type="evidence" value="ECO:0007669"/>
    <property type="project" value="UniProtKB-ARBA"/>
</dbReference>
<dbReference type="InterPro" id="IPR001723">
    <property type="entry name" value="Nuclear_hrmn_rcpt"/>
</dbReference>
<dbReference type="Gene3D" id="3.30.50.10">
    <property type="entry name" value="Erythroid Transcription Factor GATA-1, subunit A"/>
    <property type="match status" value="1"/>
</dbReference>
<dbReference type="PRINTS" id="PR00047">
    <property type="entry name" value="STROIDFINGER"/>
</dbReference>
<dbReference type="FunFam" id="3.30.50.10:FF:000006">
    <property type="entry name" value="Nuclear receptor subfamily 5 group A member"/>
    <property type="match status" value="1"/>
</dbReference>
<feature type="compositionally biased region" description="Low complexity" evidence="10">
    <location>
        <begin position="502"/>
        <end position="533"/>
    </location>
</feature>
<dbReference type="Pfam" id="PF00104">
    <property type="entry name" value="Hormone_recep"/>
    <property type="match status" value="1"/>
</dbReference>
<dbReference type="GO" id="GO:0043565">
    <property type="term" value="F:sequence-specific DNA binding"/>
    <property type="evidence" value="ECO:0007669"/>
    <property type="project" value="InterPro"/>
</dbReference>
<dbReference type="SMART" id="SM00430">
    <property type="entry name" value="HOLI"/>
    <property type="match status" value="1"/>
</dbReference>
<dbReference type="InterPro" id="IPR013088">
    <property type="entry name" value="Znf_NHR/GATA"/>
</dbReference>
<dbReference type="PROSITE" id="PS00031">
    <property type="entry name" value="NUCLEAR_REC_DBD_1"/>
    <property type="match status" value="1"/>
</dbReference>
<feature type="compositionally biased region" description="Basic and acidic residues" evidence="10">
    <location>
        <begin position="170"/>
        <end position="228"/>
    </location>
</feature>
<comment type="caution">
    <text evidence="13">The sequence shown here is derived from an EMBL/GenBank/DDBJ whole genome shotgun (WGS) entry which is preliminary data.</text>
</comment>
<evidence type="ECO:0000256" key="4">
    <source>
        <dbReference type="ARBA" id="ARBA00022833"/>
    </source>
</evidence>
<organism evidence="13">
    <name type="scientific">Menopon gallinae</name>
    <name type="common">poultry shaft louse</name>
    <dbReference type="NCBI Taxonomy" id="328185"/>
    <lineage>
        <taxon>Eukaryota</taxon>
        <taxon>Metazoa</taxon>
        <taxon>Ecdysozoa</taxon>
        <taxon>Arthropoda</taxon>
        <taxon>Hexapoda</taxon>
        <taxon>Insecta</taxon>
        <taxon>Pterygota</taxon>
        <taxon>Neoptera</taxon>
        <taxon>Paraneoptera</taxon>
        <taxon>Psocodea</taxon>
        <taxon>Troctomorpha</taxon>
        <taxon>Phthiraptera</taxon>
        <taxon>Amblycera</taxon>
        <taxon>Menoponidae</taxon>
        <taxon>Menopon</taxon>
    </lineage>
</organism>
<name>A0AAW2I2K0_9NEOP</name>
<dbReference type="GO" id="GO:0003700">
    <property type="term" value="F:DNA-binding transcription factor activity"/>
    <property type="evidence" value="ECO:0007669"/>
    <property type="project" value="InterPro"/>
</dbReference>
<feature type="compositionally biased region" description="Polar residues" evidence="10">
    <location>
        <begin position="485"/>
        <end position="495"/>
    </location>
</feature>
<dbReference type="SUPFAM" id="SSF48508">
    <property type="entry name" value="Nuclear receptor ligand-binding domain"/>
    <property type="match status" value="1"/>
</dbReference>
<feature type="domain" description="NR LBD" evidence="12">
    <location>
        <begin position="806"/>
        <end position="1036"/>
    </location>
</feature>
<sequence>MTLTRNPCELDTMSLFQDLKLKRRKVDSRCSSDGESVAETSTSSPDMAGPPSPCPKLTSPSPEPESSRDRTPDTESHKKSLDNRDLPPVKEEGDNSVFDGGGGESKIEDDARSVNDVSEKVVKEEIQIDGKDTGKSDCQEDGDEVIKSDGKISKDIQIKQETYVLQEQRSQSDRDQEERRLENEEIKRLQEDMLREEANEKELHDRQEEQSRTEQRENARMREQDEVIRQQQESRIQRVQDGLRIKQEAEWNSQSSAACGVGEQRRSAVSSDRSPVIENQERQWHSPVAERWHSPTVSDRIKYPPVHSERVIVERQRHSPPGVIERVRLSPEQQRVRSSPELRMKMSPDHPRVSPEQNRLRLSPEQQHGVRLSPEQQQRLSPLIQRGSPVIQRQVSGGDQNNPGRVINLISGGGFWVNPSTGGRINGVRPELIGGNVNMNVAFPSHIQGSDMKPPRPLSTPSSPGTTRQAPTVIMGEAGGVRTMIWSQPNPTSPNDHPAQNMAASTSAMNWSSSSQSSAGGASSNSSEESAAQLLLNLGQPERQTSQQQCQQQQNQQQQHPHYAQPLNMERLWAGDLTQLPASQQNQALNLALPPGPWPREGKPQGMTVIGESRHDPEDDEQPMICMICEDRATGLHYGIITCEGCKGFFKRTVQNRRVYTCVADGNCEITKAQRNRCQYCRFKKCIEQGMVLQAVREDRMPGGRNSGAVYNLYKVKYKKHKKNPKNGQVKGGVSEKGNQQKSSISPEESLPSHVVNGTILKTALTNPSEVVHLRQRLDNAVSSSRDRTFPLDTILSMIQALVDCDEFQDIATLRNLEDLLDHKSDLSEKLCQIGDSIVYKLVQWTKRLPFYLELPVEVHTRLLTHKWHELLVLTTSAYQAIHGVHKLSSTSTAGQEADFTQEVSNNLVTLQTCLTSMMGRPITMDQLRQDVGLMVEKITHVTLMFRRVKLRMEEYVCLKVITMLNQGRGGSTELEAIQDRYMMCLKSYVEHSFPQHPARFHELLLRLPEIQSAASLLLESKMFYVPFLLNSAIQR</sequence>
<evidence type="ECO:0000256" key="8">
    <source>
        <dbReference type="ARBA" id="ARBA00023170"/>
    </source>
</evidence>
<evidence type="ECO:0000256" key="9">
    <source>
        <dbReference type="ARBA" id="ARBA00023242"/>
    </source>
</evidence>
<evidence type="ECO:0000259" key="12">
    <source>
        <dbReference type="PROSITE" id="PS51843"/>
    </source>
</evidence>
<feature type="compositionally biased region" description="Low complexity" evidence="10">
    <location>
        <begin position="540"/>
        <end position="559"/>
    </location>
</feature>
<feature type="compositionally biased region" description="Basic and acidic residues" evidence="10">
    <location>
        <begin position="65"/>
        <end position="93"/>
    </location>
</feature>
<comment type="subcellular location">
    <subcellularLocation>
        <location evidence="1">Nucleus</location>
    </subcellularLocation>
</comment>
<dbReference type="SMART" id="SM00399">
    <property type="entry name" value="ZnF_C4"/>
    <property type="match status" value="1"/>
</dbReference>
<keyword evidence="5" id="KW-0805">Transcription regulation</keyword>
<dbReference type="Gene3D" id="1.10.565.10">
    <property type="entry name" value="Retinoid X Receptor"/>
    <property type="match status" value="1"/>
</dbReference>
<proteinExistence type="predicted"/>
<keyword evidence="9" id="KW-0539">Nucleus</keyword>
<gene>
    <name evidence="13" type="ORF">PYX00_003662</name>
</gene>
<dbReference type="GO" id="GO:0035556">
    <property type="term" value="P:intracellular signal transduction"/>
    <property type="evidence" value="ECO:0007669"/>
    <property type="project" value="UniProtKB-ARBA"/>
</dbReference>
<accession>A0AAW2I2K0</accession>
<feature type="region of interest" description="Disordered" evidence="10">
    <location>
        <begin position="18"/>
        <end position="233"/>
    </location>
</feature>
<evidence type="ECO:0000256" key="10">
    <source>
        <dbReference type="SAM" id="MobiDB-lite"/>
    </source>
</evidence>
<keyword evidence="3" id="KW-0863">Zinc-finger</keyword>
<keyword evidence="8" id="KW-0675">Receptor</keyword>
<keyword evidence="2" id="KW-0479">Metal-binding</keyword>
<evidence type="ECO:0000256" key="6">
    <source>
        <dbReference type="ARBA" id="ARBA00023125"/>
    </source>
</evidence>
<keyword evidence="6" id="KW-0238">DNA-binding</keyword>
<keyword evidence="4" id="KW-0862">Zinc</keyword>
<protein>
    <recommendedName>
        <fullName evidence="14">Hormone receptor 4</fullName>
    </recommendedName>
</protein>
<dbReference type="PRINTS" id="PR00398">
    <property type="entry name" value="STRDHORMONER"/>
</dbReference>
<dbReference type="EMBL" id="JARGDH010000002">
    <property type="protein sequence ID" value="KAL0275968.1"/>
    <property type="molecule type" value="Genomic_DNA"/>
</dbReference>
<dbReference type="PROSITE" id="PS51030">
    <property type="entry name" value="NUCLEAR_REC_DBD_2"/>
    <property type="match status" value="1"/>
</dbReference>
<feature type="region of interest" description="Disordered" evidence="10">
    <location>
        <begin position="444"/>
        <end position="471"/>
    </location>
</feature>
<dbReference type="InterPro" id="IPR001628">
    <property type="entry name" value="Znf_hrmn_rcpt"/>
</dbReference>
<feature type="compositionally biased region" description="Basic and acidic residues" evidence="10">
    <location>
        <begin position="105"/>
        <end position="158"/>
    </location>
</feature>
<feature type="compositionally biased region" description="Polar residues" evidence="10">
    <location>
        <begin position="459"/>
        <end position="470"/>
    </location>
</feature>
<evidence type="ECO:0000256" key="7">
    <source>
        <dbReference type="ARBA" id="ARBA00023163"/>
    </source>
</evidence>
<evidence type="ECO:0000256" key="3">
    <source>
        <dbReference type="ARBA" id="ARBA00022771"/>
    </source>
</evidence>
<feature type="compositionally biased region" description="Basic and acidic residues" evidence="10">
    <location>
        <begin position="329"/>
        <end position="353"/>
    </location>
</feature>
<evidence type="ECO:0000313" key="13">
    <source>
        <dbReference type="EMBL" id="KAL0275968.1"/>
    </source>
</evidence>
<dbReference type="PROSITE" id="PS51843">
    <property type="entry name" value="NR_LBD"/>
    <property type="match status" value="1"/>
</dbReference>
<feature type="compositionally biased region" description="Polar residues" evidence="10">
    <location>
        <begin position="737"/>
        <end position="747"/>
    </location>
</feature>
<dbReference type="InterPro" id="IPR050200">
    <property type="entry name" value="Nuclear_hormone_rcpt_NR3"/>
</dbReference>
<reference evidence="13" key="1">
    <citation type="journal article" date="2024" name="Gigascience">
        <title>Chromosome-level genome of the poultry shaft louse Menopon gallinae provides insight into the host-switching and adaptive evolution of parasitic lice.</title>
        <authorList>
            <person name="Xu Y."/>
            <person name="Ma L."/>
            <person name="Liu S."/>
            <person name="Liang Y."/>
            <person name="Liu Q."/>
            <person name="He Z."/>
            <person name="Tian L."/>
            <person name="Duan Y."/>
            <person name="Cai W."/>
            <person name="Li H."/>
            <person name="Song F."/>
        </authorList>
    </citation>
    <scope>NUCLEOTIDE SEQUENCE</scope>
    <source>
        <strain evidence="13">Cailab_2023a</strain>
    </source>
</reference>
<feature type="region of interest" description="Disordered" evidence="10">
    <location>
        <begin position="251"/>
        <end position="282"/>
    </location>
</feature>
<evidence type="ECO:0000256" key="5">
    <source>
        <dbReference type="ARBA" id="ARBA00023015"/>
    </source>
</evidence>
<dbReference type="GO" id="GO:0008270">
    <property type="term" value="F:zinc ion binding"/>
    <property type="evidence" value="ECO:0007669"/>
    <property type="project" value="UniProtKB-KW"/>
</dbReference>
<feature type="region of interest" description="Disordered" evidence="10">
    <location>
        <begin position="722"/>
        <end position="751"/>
    </location>
</feature>
<evidence type="ECO:0000259" key="11">
    <source>
        <dbReference type="PROSITE" id="PS51030"/>
    </source>
</evidence>
<evidence type="ECO:0000256" key="2">
    <source>
        <dbReference type="ARBA" id="ARBA00022723"/>
    </source>
</evidence>
<feature type="region of interest" description="Disordered" evidence="10">
    <location>
        <begin position="484"/>
        <end position="562"/>
    </location>
</feature>
<dbReference type="Pfam" id="PF00105">
    <property type="entry name" value="zf-C4"/>
    <property type="match status" value="1"/>
</dbReference>
<dbReference type="CDD" id="cd07168">
    <property type="entry name" value="NR_DBD_DHR4_like"/>
    <property type="match status" value="1"/>
</dbReference>
<evidence type="ECO:0008006" key="14">
    <source>
        <dbReference type="Google" id="ProtNLM"/>
    </source>
</evidence>
<feature type="compositionally biased region" description="Polar residues" evidence="10">
    <location>
        <begin position="33"/>
        <end position="45"/>
    </location>
</feature>
<evidence type="ECO:0000256" key="1">
    <source>
        <dbReference type="ARBA" id="ARBA00004123"/>
    </source>
</evidence>